<accession>A0A371GVU3</accession>
<dbReference type="STRING" id="157652.A0A371GVU3"/>
<dbReference type="AlphaFoldDB" id="A0A371GVU3"/>
<dbReference type="Proteomes" id="UP000257109">
    <property type="component" value="Unassembled WGS sequence"/>
</dbReference>
<evidence type="ECO:0000313" key="2">
    <source>
        <dbReference type="Proteomes" id="UP000257109"/>
    </source>
</evidence>
<organism evidence="1 2">
    <name type="scientific">Mucuna pruriens</name>
    <name type="common">Velvet bean</name>
    <name type="synonym">Dolichos pruriens</name>
    <dbReference type="NCBI Taxonomy" id="157652"/>
    <lineage>
        <taxon>Eukaryota</taxon>
        <taxon>Viridiplantae</taxon>
        <taxon>Streptophyta</taxon>
        <taxon>Embryophyta</taxon>
        <taxon>Tracheophyta</taxon>
        <taxon>Spermatophyta</taxon>
        <taxon>Magnoliopsida</taxon>
        <taxon>eudicotyledons</taxon>
        <taxon>Gunneridae</taxon>
        <taxon>Pentapetalae</taxon>
        <taxon>rosids</taxon>
        <taxon>fabids</taxon>
        <taxon>Fabales</taxon>
        <taxon>Fabaceae</taxon>
        <taxon>Papilionoideae</taxon>
        <taxon>50 kb inversion clade</taxon>
        <taxon>NPAAA clade</taxon>
        <taxon>indigoferoid/millettioid clade</taxon>
        <taxon>Phaseoleae</taxon>
        <taxon>Mucuna</taxon>
    </lineage>
</organism>
<feature type="non-terminal residue" evidence="1">
    <location>
        <position position="1"/>
    </location>
</feature>
<proteinExistence type="predicted"/>
<protein>
    <submittedName>
        <fullName evidence="1">Uncharacterized protein</fullName>
    </submittedName>
</protein>
<comment type="caution">
    <text evidence="1">The sequence shown here is derived from an EMBL/GenBank/DDBJ whole genome shotgun (WGS) entry which is preliminary data.</text>
</comment>
<dbReference type="EMBL" id="QJKJ01004312">
    <property type="protein sequence ID" value="RDX94665.1"/>
    <property type="molecule type" value="Genomic_DNA"/>
</dbReference>
<reference evidence="1" key="1">
    <citation type="submission" date="2018-05" db="EMBL/GenBank/DDBJ databases">
        <title>Draft genome of Mucuna pruriens seed.</title>
        <authorList>
            <person name="Nnadi N.E."/>
            <person name="Vos R."/>
            <person name="Hasami M.H."/>
            <person name="Devisetty U.K."/>
            <person name="Aguiy J.C."/>
        </authorList>
    </citation>
    <scope>NUCLEOTIDE SEQUENCE [LARGE SCALE GENOMIC DNA]</scope>
    <source>
        <strain evidence="1">JCA_2017</strain>
    </source>
</reference>
<evidence type="ECO:0000313" key="1">
    <source>
        <dbReference type="EMBL" id="RDX94665.1"/>
    </source>
</evidence>
<name>A0A371GVU3_MUCPR</name>
<keyword evidence="2" id="KW-1185">Reference proteome</keyword>
<sequence length="111" mass="12128">MPTADTIGLKSSSFGLEDTLFKGKSVMSSNHVVLAQDFVSFSKDLTKELYFHSFHLFQPKTSSSKKINGTAASMLVVLLHAQEISRGEILSNMKCKNLELQVGPIITGVHS</sequence>
<gene>
    <name evidence="1" type="ORF">CR513_22922</name>
</gene>